<keyword evidence="2" id="KW-1185">Reference proteome</keyword>
<organism evidence="1 2">
    <name type="scientific">Actinomadura craniellae</name>
    <dbReference type="NCBI Taxonomy" id="2231787"/>
    <lineage>
        <taxon>Bacteria</taxon>
        <taxon>Bacillati</taxon>
        <taxon>Actinomycetota</taxon>
        <taxon>Actinomycetes</taxon>
        <taxon>Streptosporangiales</taxon>
        <taxon>Thermomonosporaceae</taxon>
        <taxon>Actinomadura</taxon>
    </lineage>
</organism>
<evidence type="ECO:0000313" key="2">
    <source>
        <dbReference type="Proteomes" id="UP000251891"/>
    </source>
</evidence>
<evidence type="ECO:0000313" key="1">
    <source>
        <dbReference type="EMBL" id="RAY15243.1"/>
    </source>
</evidence>
<name>A0A365HAE2_9ACTN</name>
<accession>A0A365HAE2</accession>
<dbReference type="EMBL" id="QLYX01000004">
    <property type="protein sequence ID" value="RAY15243.1"/>
    <property type="molecule type" value="Genomic_DNA"/>
</dbReference>
<proteinExistence type="predicted"/>
<dbReference type="RefSeq" id="WP_111865795.1">
    <property type="nucleotide sequence ID" value="NZ_QLYX01000004.1"/>
</dbReference>
<dbReference type="Proteomes" id="UP000251891">
    <property type="component" value="Unassembled WGS sequence"/>
</dbReference>
<sequence>MPSSRLLVGQSYSLRASGFLPGESVQFRIFFSSSVIRYRLVHPPPSGQAWPIFSGQPHAGRYRVTAYGVRSGRVARAGFQVGA</sequence>
<dbReference type="OrthoDB" id="5197578at2"/>
<gene>
    <name evidence="1" type="ORF">DPM19_11055</name>
</gene>
<comment type="caution">
    <text evidence="1">The sequence shown here is derived from an EMBL/GenBank/DDBJ whole genome shotgun (WGS) entry which is preliminary data.</text>
</comment>
<dbReference type="AlphaFoldDB" id="A0A365HAE2"/>
<protein>
    <submittedName>
        <fullName evidence="1">Uncharacterized protein</fullName>
    </submittedName>
</protein>
<reference evidence="1 2" key="1">
    <citation type="submission" date="2018-06" db="EMBL/GenBank/DDBJ databases">
        <title>Actinomadura craniellae sp. nov. isolated from marine sponge Craniella sp.</title>
        <authorList>
            <person name="Li L."/>
            <person name="Xu Q.H."/>
            <person name="Lin H.W."/>
            <person name="Lu Y.H."/>
        </authorList>
    </citation>
    <scope>NUCLEOTIDE SEQUENCE [LARGE SCALE GENOMIC DNA]</scope>
    <source>
        <strain evidence="1 2">LHW63021</strain>
    </source>
</reference>